<protein>
    <submittedName>
        <fullName evidence="1">Uncharacterized protein</fullName>
    </submittedName>
</protein>
<dbReference type="Proteomes" id="UP000308600">
    <property type="component" value="Unassembled WGS sequence"/>
</dbReference>
<evidence type="ECO:0000313" key="2">
    <source>
        <dbReference type="Proteomes" id="UP000308600"/>
    </source>
</evidence>
<accession>A0ACD3AXR5</accession>
<keyword evidence="2" id="KW-1185">Reference proteome</keyword>
<gene>
    <name evidence="1" type="ORF">BDN72DRAFT_839464</name>
</gene>
<dbReference type="EMBL" id="ML208318">
    <property type="protein sequence ID" value="TFK70152.1"/>
    <property type="molecule type" value="Genomic_DNA"/>
</dbReference>
<evidence type="ECO:0000313" key="1">
    <source>
        <dbReference type="EMBL" id="TFK70152.1"/>
    </source>
</evidence>
<organism evidence="1 2">
    <name type="scientific">Pluteus cervinus</name>
    <dbReference type="NCBI Taxonomy" id="181527"/>
    <lineage>
        <taxon>Eukaryota</taxon>
        <taxon>Fungi</taxon>
        <taxon>Dikarya</taxon>
        <taxon>Basidiomycota</taxon>
        <taxon>Agaricomycotina</taxon>
        <taxon>Agaricomycetes</taxon>
        <taxon>Agaricomycetidae</taxon>
        <taxon>Agaricales</taxon>
        <taxon>Pluteineae</taxon>
        <taxon>Pluteaceae</taxon>
        <taxon>Pluteus</taxon>
    </lineage>
</organism>
<reference evidence="1 2" key="1">
    <citation type="journal article" date="2019" name="Nat. Ecol. Evol.">
        <title>Megaphylogeny resolves global patterns of mushroom evolution.</title>
        <authorList>
            <person name="Varga T."/>
            <person name="Krizsan K."/>
            <person name="Foldi C."/>
            <person name="Dima B."/>
            <person name="Sanchez-Garcia M."/>
            <person name="Sanchez-Ramirez S."/>
            <person name="Szollosi G.J."/>
            <person name="Szarkandi J.G."/>
            <person name="Papp V."/>
            <person name="Albert L."/>
            <person name="Andreopoulos W."/>
            <person name="Angelini C."/>
            <person name="Antonin V."/>
            <person name="Barry K.W."/>
            <person name="Bougher N.L."/>
            <person name="Buchanan P."/>
            <person name="Buyck B."/>
            <person name="Bense V."/>
            <person name="Catcheside P."/>
            <person name="Chovatia M."/>
            <person name="Cooper J."/>
            <person name="Damon W."/>
            <person name="Desjardin D."/>
            <person name="Finy P."/>
            <person name="Geml J."/>
            <person name="Haridas S."/>
            <person name="Hughes K."/>
            <person name="Justo A."/>
            <person name="Karasinski D."/>
            <person name="Kautmanova I."/>
            <person name="Kiss B."/>
            <person name="Kocsube S."/>
            <person name="Kotiranta H."/>
            <person name="LaButti K.M."/>
            <person name="Lechner B.E."/>
            <person name="Liimatainen K."/>
            <person name="Lipzen A."/>
            <person name="Lukacs Z."/>
            <person name="Mihaltcheva S."/>
            <person name="Morgado L.N."/>
            <person name="Niskanen T."/>
            <person name="Noordeloos M.E."/>
            <person name="Ohm R.A."/>
            <person name="Ortiz-Santana B."/>
            <person name="Ovrebo C."/>
            <person name="Racz N."/>
            <person name="Riley R."/>
            <person name="Savchenko A."/>
            <person name="Shiryaev A."/>
            <person name="Soop K."/>
            <person name="Spirin V."/>
            <person name="Szebenyi C."/>
            <person name="Tomsovsky M."/>
            <person name="Tulloss R.E."/>
            <person name="Uehling J."/>
            <person name="Grigoriev I.V."/>
            <person name="Vagvolgyi C."/>
            <person name="Papp T."/>
            <person name="Martin F.M."/>
            <person name="Miettinen O."/>
            <person name="Hibbett D.S."/>
            <person name="Nagy L.G."/>
        </authorList>
    </citation>
    <scope>NUCLEOTIDE SEQUENCE [LARGE SCALE GENOMIC DNA]</scope>
    <source>
        <strain evidence="1 2">NL-1719</strain>
    </source>
</reference>
<proteinExistence type="predicted"/>
<name>A0ACD3AXR5_9AGAR</name>
<sequence>MVEIPPEIVELFFYHLNATNNRKTYLKTCCLVSQQWRLISQPLLFSIIRLDTAVETVEGIQSLAKAVTQSPHLIPYVDLFRICDPSDAAIAVARIVANVNPRVLEVWWTITEASQVGELHSNVLSILPSLLSSTRLTSLHLYNIRNFPVTLFRHCAILQVLSFKSCTLAETDQTATDSRLIRPKLHCLILTVDRHTQEEILILEWCTKPYCGLDFSELKVFSNRSTPLTDSYQYVYQFVRTHGRCLEVISIDTIHLYRSPTTAQFPAEQLHNLRSLNFQLFLAGRQTAPLFLWIANLLTNLPRPHLLTRLRLECLFHVPGRPRSDVRTQKWGEVDRVLGLPAFANLRSVVIVCEKEMGEVLFDELKRNLLGLLPVIMVDPRKVVSIVRTTRPRK</sequence>